<feature type="domain" description="Protein kinase" evidence="10">
    <location>
        <begin position="63"/>
        <end position="315"/>
    </location>
</feature>
<comment type="similarity">
    <text evidence="5">Belongs to the protein kinase superfamily. STE Ser/Thr protein kinase family. MAP kinase kinase subfamily.</text>
</comment>
<reference evidence="11" key="2">
    <citation type="journal article" date="2007" name="Science">
        <title>Draft genome sequence of the sexually transmitted pathogen Trichomonas vaginalis.</title>
        <authorList>
            <person name="Carlton J.M."/>
            <person name="Hirt R.P."/>
            <person name="Silva J.C."/>
            <person name="Delcher A.L."/>
            <person name="Schatz M."/>
            <person name="Zhao Q."/>
            <person name="Wortman J.R."/>
            <person name="Bidwell S.L."/>
            <person name="Alsmark U.C.M."/>
            <person name="Besteiro S."/>
            <person name="Sicheritz-Ponten T."/>
            <person name="Noel C.J."/>
            <person name="Dacks J.B."/>
            <person name="Foster P.G."/>
            <person name="Simillion C."/>
            <person name="Van de Peer Y."/>
            <person name="Miranda-Saavedra D."/>
            <person name="Barton G.J."/>
            <person name="Westrop G.D."/>
            <person name="Mueller S."/>
            <person name="Dessi D."/>
            <person name="Fiori P.L."/>
            <person name="Ren Q."/>
            <person name="Paulsen I."/>
            <person name="Zhang H."/>
            <person name="Bastida-Corcuera F.D."/>
            <person name="Simoes-Barbosa A."/>
            <person name="Brown M.T."/>
            <person name="Hayes R.D."/>
            <person name="Mukherjee M."/>
            <person name="Okumura C.Y."/>
            <person name="Schneider R."/>
            <person name="Smith A.J."/>
            <person name="Vanacova S."/>
            <person name="Villalvazo M."/>
            <person name="Haas B.J."/>
            <person name="Pertea M."/>
            <person name="Feldblyum T.V."/>
            <person name="Utterback T.R."/>
            <person name="Shu C.L."/>
            <person name="Osoegawa K."/>
            <person name="de Jong P.J."/>
            <person name="Hrdy I."/>
            <person name="Horvathova L."/>
            <person name="Zubacova Z."/>
            <person name="Dolezal P."/>
            <person name="Malik S.B."/>
            <person name="Logsdon J.M. Jr."/>
            <person name="Henze K."/>
            <person name="Gupta A."/>
            <person name="Wang C.C."/>
            <person name="Dunne R.L."/>
            <person name="Upcroft J.A."/>
            <person name="Upcroft P."/>
            <person name="White O."/>
            <person name="Salzberg S.L."/>
            <person name="Tang P."/>
            <person name="Chiu C.-H."/>
            <person name="Lee Y.-S."/>
            <person name="Embley T.M."/>
            <person name="Coombs G.H."/>
            <person name="Mottram J.C."/>
            <person name="Tachezy J."/>
            <person name="Fraser-Liggett C.M."/>
            <person name="Johnson P.J."/>
        </authorList>
    </citation>
    <scope>NUCLEOTIDE SEQUENCE [LARGE SCALE GENOMIC DNA]</scope>
    <source>
        <strain evidence="11">G3</strain>
    </source>
</reference>
<dbReference type="eggNOG" id="KOG0581">
    <property type="taxonomic scope" value="Eukaryota"/>
</dbReference>
<dbReference type="VEuPathDB" id="TrichDB:TVAGG3_0250790"/>
<evidence type="ECO:0000256" key="9">
    <source>
        <dbReference type="ARBA" id="ARBA00051693"/>
    </source>
</evidence>
<dbReference type="FunFam" id="1.10.510.10:FF:001340">
    <property type="entry name" value="STE family protein kinase"/>
    <property type="match status" value="1"/>
</dbReference>
<dbReference type="InterPro" id="IPR000719">
    <property type="entry name" value="Prot_kinase_dom"/>
</dbReference>
<keyword evidence="1" id="KW-0808">Transferase</keyword>
<evidence type="ECO:0000256" key="1">
    <source>
        <dbReference type="ARBA" id="ARBA00022679"/>
    </source>
</evidence>
<dbReference type="PROSITE" id="PS00108">
    <property type="entry name" value="PROTEIN_KINASE_ST"/>
    <property type="match status" value="1"/>
</dbReference>
<keyword evidence="2" id="KW-0547">Nucleotide-binding</keyword>
<dbReference type="OMA" id="DEYPRIC"/>
<reference evidence="11" key="1">
    <citation type="submission" date="2006-10" db="EMBL/GenBank/DDBJ databases">
        <authorList>
            <person name="Amadeo P."/>
            <person name="Zhao Q."/>
            <person name="Wortman J."/>
            <person name="Fraser-Liggett C."/>
            <person name="Carlton J."/>
        </authorList>
    </citation>
    <scope>NUCLEOTIDE SEQUENCE</scope>
    <source>
        <strain evidence="11">G3</strain>
    </source>
</reference>
<dbReference type="Pfam" id="PF00069">
    <property type="entry name" value="Pkinase"/>
    <property type="match status" value="1"/>
</dbReference>
<dbReference type="Gene3D" id="1.10.510.10">
    <property type="entry name" value="Transferase(Phosphotransferase) domain 1"/>
    <property type="match status" value="1"/>
</dbReference>
<gene>
    <name evidence="11" type="ORF">TVAG_495060</name>
</gene>
<dbReference type="EMBL" id="DS114090">
    <property type="protein sequence ID" value="EAX90669.1"/>
    <property type="molecule type" value="Genomic_DNA"/>
</dbReference>
<protein>
    <recommendedName>
        <fullName evidence="6">mitogen-activated protein kinase kinase</fullName>
        <ecNumber evidence="6">2.7.12.2</ecNumber>
    </recommendedName>
</protein>
<dbReference type="GO" id="GO:0004708">
    <property type="term" value="F:MAP kinase kinase activity"/>
    <property type="evidence" value="ECO:0007669"/>
    <property type="project" value="UniProtKB-EC"/>
</dbReference>
<dbReference type="PROSITE" id="PS50011">
    <property type="entry name" value="PROTEIN_KINASE_DOM"/>
    <property type="match status" value="1"/>
</dbReference>
<dbReference type="SUPFAM" id="SSF56112">
    <property type="entry name" value="Protein kinase-like (PK-like)"/>
    <property type="match status" value="1"/>
</dbReference>
<keyword evidence="3 11" id="KW-0418">Kinase</keyword>
<dbReference type="InterPro" id="IPR008271">
    <property type="entry name" value="Ser/Thr_kinase_AS"/>
</dbReference>
<dbReference type="OrthoDB" id="10252354at2759"/>
<dbReference type="SMART" id="SM00220">
    <property type="entry name" value="S_TKc"/>
    <property type="match status" value="1"/>
</dbReference>
<dbReference type="VEuPathDB" id="TrichDB:TVAG_495060"/>
<evidence type="ECO:0000259" key="10">
    <source>
        <dbReference type="PROSITE" id="PS50011"/>
    </source>
</evidence>
<dbReference type="PANTHER" id="PTHR48013">
    <property type="entry name" value="DUAL SPECIFICITY MITOGEN-ACTIVATED PROTEIN KINASE KINASE 5-RELATED"/>
    <property type="match status" value="1"/>
</dbReference>
<dbReference type="AlphaFoldDB" id="A2FWP1"/>
<dbReference type="Proteomes" id="UP000001542">
    <property type="component" value="Unassembled WGS sequence"/>
</dbReference>
<dbReference type="SMR" id="A2FWP1"/>
<keyword evidence="12" id="KW-1185">Reference proteome</keyword>
<evidence type="ECO:0000313" key="12">
    <source>
        <dbReference type="Proteomes" id="UP000001542"/>
    </source>
</evidence>
<evidence type="ECO:0000256" key="3">
    <source>
        <dbReference type="ARBA" id="ARBA00022777"/>
    </source>
</evidence>
<organism evidence="11 12">
    <name type="scientific">Trichomonas vaginalis (strain ATCC PRA-98 / G3)</name>
    <dbReference type="NCBI Taxonomy" id="412133"/>
    <lineage>
        <taxon>Eukaryota</taxon>
        <taxon>Metamonada</taxon>
        <taxon>Parabasalia</taxon>
        <taxon>Trichomonadida</taxon>
        <taxon>Trichomonadidae</taxon>
        <taxon>Trichomonas</taxon>
    </lineage>
</organism>
<evidence type="ECO:0000256" key="4">
    <source>
        <dbReference type="ARBA" id="ARBA00022840"/>
    </source>
</evidence>
<dbReference type="GO" id="GO:0005524">
    <property type="term" value="F:ATP binding"/>
    <property type="evidence" value="ECO:0007669"/>
    <property type="project" value="UniProtKB-KW"/>
</dbReference>
<keyword evidence="4" id="KW-0067">ATP-binding</keyword>
<dbReference type="GO" id="GO:0004674">
    <property type="term" value="F:protein serine/threonine kinase activity"/>
    <property type="evidence" value="ECO:0000318"/>
    <property type="project" value="GO_Central"/>
</dbReference>
<evidence type="ECO:0000256" key="5">
    <source>
        <dbReference type="ARBA" id="ARBA00038035"/>
    </source>
</evidence>
<accession>A2FWP1</accession>
<dbReference type="KEGG" id="tva:4748355"/>
<dbReference type="InParanoid" id="A2FWP1"/>
<evidence type="ECO:0000313" key="11">
    <source>
        <dbReference type="EMBL" id="EAX90669.1"/>
    </source>
</evidence>
<dbReference type="STRING" id="5722.A2FWP1"/>
<evidence type="ECO:0000256" key="2">
    <source>
        <dbReference type="ARBA" id="ARBA00022741"/>
    </source>
</evidence>
<proteinExistence type="inferred from homology"/>
<dbReference type="PANTHER" id="PTHR48013:SF9">
    <property type="entry name" value="DUAL SPECIFICITY MITOGEN-ACTIVATED PROTEIN KINASE KINASE 5"/>
    <property type="match status" value="1"/>
</dbReference>
<dbReference type="GO" id="GO:0005737">
    <property type="term" value="C:cytoplasm"/>
    <property type="evidence" value="ECO:0000318"/>
    <property type="project" value="GO_Central"/>
</dbReference>
<dbReference type="EC" id="2.7.12.2" evidence="6"/>
<dbReference type="RefSeq" id="XP_001303599.1">
    <property type="nucleotide sequence ID" value="XM_001303598.1"/>
</dbReference>
<sequence>MSIYNRRKGNTLPKLDSDSGFFSNVDKTADPLRESTDFGDIKTKSDGTMLFTDEYPRICLDDLNVKELIGAGTQGTVSDVIHIPSGREFAMKNIHVIDKTTLQKTIDEIHSLRKLKHTNVVQLFTVFYQKGDIHILMDLVRGASLGDYIKVVPVVPEKALGQIAIQCLSGLLFMRKNHILHRDLKPSNVMVALDGSVKIADFGLARQLRATGDLAKSFTGTMSYMSPERIREDNYGLKSDVWSLGVILYQCAIGKFPFGGMKIAFWDVNFDSSDEVDVKLPPECSENMRDFISRCLEVDTNARASIEELVEHPWAKEFSGIREFADLVSWVADAEQKRKAAKPVSESK</sequence>
<comment type="catalytic activity">
    <reaction evidence="7">
        <text>L-seryl-[protein] + ATP = O-phospho-L-seryl-[protein] + ADP + H(+)</text>
        <dbReference type="Rhea" id="RHEA:17989"/>
        <dbReference type="Rhea" id="RHEA-COMP:9863"/>
        <dbReference type="Rhea" id="RHEA-COMP:11604"/>
        <dbReference type="ChEBI" id="CHEBI:15378"/>
        <dbReference type="ChEBI" id="CHEBI:29999"/>
        <dbReference type="ChEBI" id="CHEBI:30616"/>
        <dbReference type="ChEBI" id="CHEBI:83421"/>
        <dbReference type="ChEBI" id="CHEBI:456216"/>
        <dbReference type="EC" id="2.7.12.2"/>
    </reaction>
</comment>
<evidence type="ECO:0000256" key="7">
    <source>
        <dbReference type="ARBA" id="ARBA00049014"/>
    </source>
</evidence>
<name>A2FWP1_TRIV3</name>
<evidence type="ECO:0000256" key="8">
    <source>
        <dbReference type="ARBA" id="ARBA00049299"/>
    </source>
</evidence>
<comment type="catalytic activity">
    <reaction evidence="9">
        <text>L-tyrosyl-[protein] + ATP = O-phospho-L-tyrosyl-[protein] + ADP + H(+)</text>
        <dbReference type="Rhea" id="RHEA:10596"/>
        <dbReference type="Rhea" id="RHEA-COMP:10136"/>
        <dbReference type="Rhea" id="RHEA-COMP:20101"/>
        <dbReference type="ChEBI" id="CHEBI:15378"/>
        <dbReference type="ChEBI" id="CHEBI:30616"/>
        <dbReference type="ChEBI" id="CHEBI:46858"/>
        <dbReference type="ChEBI" id="CHEBI:61978"/>
        <dbReference type="ChEBI" id="CHEBI:456216"/>
        <dbReference type="EC" id="2.7.12.2"/>
    </reaction>
</comment>
<dbReference type="InterPro" id="IPR011009">
    <property type="entry name" value="Kinase-like_dom_sf"/>
</dbReference>
<evidence type="ECO:0000256" key="6">
    <source>
        <dbReference type="ARBA" id="ARBA00038999"/>
    </source>
</evidence>
<comment type="catalytic activity">
    <reaction evidence="8">
        <text>L-threonyl-[protein] + ATP = O-phospho-L-threonyl-[protein] + ADP + H(+)</text>
        <dbReference type="Rhea" id="RHEA:46608"/>
        <dbReference type="Rhea" id="RHEA-COMP:11060"/>
        <dbReference type="Rhea" id="RHEA-COMP:11605"/>
        <dbReference type="ChEBI" id="CHEBI:15378"/>
        <dbReference type="ChEBI" id="CHEBI:30013"/>
        <dbReference type="ChEBI" id="CHEBI:30616"/>
        <dbReference type="ChEBI" id="CHEBI:61977"/>
        <dbReference type="ChEBI" id="CHEBI:456216"/>
        <dbReference type="EC" id="2.7.12.2"/>
    </reaction>
</comment>